<dbReference type="AlphaFoldDB" id="A0A4S2KNR1"/>
<dbReference type="EMBL" id="QBLH01001669">
    <property type="protein sequence ID" value="TGZ51423.1"/>
    <property type="molecule type" value="Genomic_DNA"/>
</dbReference>
<gene>
    <name evidence="1" type="ORF">DBV15_08958</name>
</gene>
<evidence type="ECO:0000313" key="2">
    <source>
        <dbReference type="Proteomes" id="UP000310200"/>
    </source>
</evidence>
<dbReference type="Proteomes" id="UP000310200">
    <property type="component" value="Unassembled WGS sequence"/>
</dbReference>
<name>A0A4S2KNR1_9HYME</name>
<comment type="caution">
    <text evidence="1">The sequence shown here is derived from an EMBL/GenBank/DDBJ whole genome shotgun (WGS) entry which is preliminary data.</text>
</comment>
<reference evidence="1 2" key="1">
    <citation type="journal article" date="2019" name="Philos. Trans. R. Soc. Lond., B, Biol. Sci.">
        <title>Ant behaviour and brain gene expression of defending hosts depend on the ecological success of the intruding social parasite.</title>
        <authorList>
            <person name="Kaur R."/>
            <person name="Stoldt M."/>
            <person name="Jongepier E."/>
            <person name="Feldmeyer B."/>
            <person name="Menzel F."/>
            <person name="Bornberg-Bauer E."/>
            <person name="Foitzik S."/>
        </authorList>
    </citation>
    <scope>NUCLEOTIDE SEQUENCE [LARGE SCALE GENOMIC DNA]</scope>
    <source>
        <tissue evidence="1">Whole body</tissue>
    </source>
</reference>
<accession>A0A4S2KNR1</accession>
<evidence type="ECO:0000313" key="1">
    <source>
        <dbReference type="EMBL" id="TGZ51423.1"/>
    </source>
</evidence>
<organism evidence="1 2">
    <name type="scientific">Temnothorax longispinosus</name>
    <dbReference type="NCBI Taxonomy" id="300112"/>
    <lineage>
        <taxon>Eukaryota</taxon>
        <taxon>Metazoa</taxon>
        <taxon>Ecdysozoa</taxon>
        <taxon>Arthropoda</taxon>
        <taxon>Hexapoda</taxon>
        <taxon>Insecta</taxon>
        <taxon>Pterygota</taxon>
        <taxon>Neoptera</taxon>
        <taxon>Endopterygota</taxon>
        <taxon>Hymenoptera</taxon>
        <taxon>Apocrita</taxon>
        <taxon>Aculeata</taxon>
        <taxon>Formicoidea</taxon>
        <taxon>Formicidae</taxon>
        <taxon>Myrmicinae</taxon>
        <taxon>Temnothorax</taxon>
    </lineage>
</organism>
<protein>
    <submittedName>
        <fullName evidence="1">Uncharacterized protein</fullName>
    </submittedName>
</protein>
<sequence length="110" mass="12351">MAMVVVFIYSHTQFDFGNQAVRRFSAVRRLIVTQGLAPIGPAIIIISQVSTVTNMSIPLQADLSSVVEKGAMSRRDIANFWVNQQLHGRDIWAGRWDCAKKNAVYMKKRG</sequence>
<proteinExistence type="predicted"/>
<keyword evidence="2" id="KW-1185">Reference proteome</keyword>